<gene>
    <name evidence="1" type="ordered locus">cce_1325</name>
</gene>
<dbReference type="KEGG" id="cyt:cce_1325"/>
<dbReference type="HOGENOM" id="CLU_056788_6_3_3"/>
<reference evidence="1 2" key="1">
    <citation type="journal article" date="2008" name="Proc. Natl. Acad. Sci. U.S.A.">
        <title>The genome of Cyanothece 51142, a unicellular diazotrophic cyanobacterium important in the marine nitrogen cycle.</title>
        <authorList>
            <person name="Welsh E.A."/>
            <person name="Liberton M."/>
            <person name="Stoeckel J."/>
            <person name="Loh T."/>
            <person name="Elvitigala T."/>
            <person name="Wang C."/>
            <person name="Wollam A."/>
            <person name="Fulton R.S."/>
            <person name="Clifton S.W."/>
            <person name="Jacobs J.M."/>
            <person name="Aurora R."/>
            <person name="Ghosh B.K."/>
            <person name="Sherman L.A."/>
            <person name="Smith R.D."/>
            <person name="Wilson R.K."/>
            <person name="Pakrasi H.B."/>
        </authorList>
    </citation>
    <scope>NUCLEOTIDE SEQUENCE [LARGE SCALE GENOMIC DNA]</scope>
    <source>
        <strain evidence="2">ATCC 51142 / BH68</strain>
    </source>
</reference>
<keyword evidence="2" id="KW-1185">Reference proteome</keyword>
<dbReference type="STRING" id="43989.cce_1325"/>
<dbReference type="EMBL" id="CP000806">
    <property type="protein sequence ID" value="ACB50675.1"/>
    <property type="molecule type" value="Genomic_DNA"/>
</dbReference>
<evidence type="ECO:0000313" key="1">
    <source>
        <dbReference type="EMBL" id="ACB50675.1"/>
    </source>
</evidence>
<name>B1WVT8_CROS5</name>
<dbReference type="AlphaFoldDB" id="B1WVT8"/>
<proteinExistence type="predicted"/>
<dbReference type="Proteomes" id="UP000001203">
    <property type="component" value="Chromosome circular"/>
</dbReference>
<accession>B1WVT8</accession>
<protein>
    <submittedName>
        <fullName evidence="1">Uncharacterized protein</fullName>
    </submittedName>
</protein>
<evidence type="ECO:0000313" key="2">
    <source>
        <dbReference type="Proteomes" id="UP000001203"/>
    </source>
</evidence>
<sequence length="47" mass="5709">MVDEPLVNEYFETIEEIEDILAIRCCLLQNMTEEIKNLTNYHWLKYS</sequence>
<organism evidence="1 2">
    <name type="scientific">Crocosphaera subtropica (strain ATCC 51142 / BH68)</name>
    <name type="common">Cyanothece sp. (strain ATCC 51142)</name>
    <dbReference type="NCBI Taxonomy" id="43989"/>
    <lineage>
        <taxon>Bacteria</taxon>
        <taxon>Bacillati</taxon>
        <taxon>Cyanobacteriota</taxon>
        <taxon>Cyanophyceae</taxon>
        <taxon>Oscillatoriophycideae</taxon>
        <taxon>Chroococcales</taxon>
        <taxon>Aphanothecaceae</taxon>
        <taxon>Crocosphaera</taxon>
        <taxon>Crocosphaera subtropica</taxon>
    </lineage>
</organism>